<evidence type="ECO:0000256" key="2">
    <source>
        <dbReference type="ARBA" id="ARBA00022692"/>
    </source>
</evidence>
<feature type="transmembrane region" description="Helical" evidence="6">
    <location>
        <begin position="73"/>
        <end position="97"/>
    </location>
</feature>
<evidence type="ECO:0000256" key="1">
    <source>
        <dbReference type="ARBA" id="ARBA00004141"/>
    </source>
</evidence>
<feature type="transmembrane region" description="Helical" evidence="6">
    <location>
        <begin position="435"/>
        <end position="459"/>
    </location>
</feature>
<evidence type="ECO:0000313" key="9">
    <source>
        <dbReference type="Proteomes" id="UP001221898"/>
    </source>
</evidence>
<dbReference type="SUPFAM" id="SSF52091">
    <property type="entry name" value="SpoIIaa-like"/>
    <property type="match status" value="1"/>
</dbReference>
<evidence type="ECO:0000313" key="8">
    <source>
        <dbReference type="EMBL" id="KAJ8387035.1"/>
    </source>
</evidence>
<comment type="subcellular location">
    <subcellularLocation>
        <location evidence="1">Membrane</location>
        <topology evidence="1">Multi-pass membrane protein</topology>
    </subcellularLocation>
</comment>
<feature type="transmembrane region" description="Helical" evidence="6">
    <location>
        <begin position="241"/>
        <end position="265"/>
    </location>
</feature>
<dbReference type="Pfam" id="PF01740">
    <property type="entry name" value="STAS"/>
    <property type="match status" value="1"/>
</dbReference>
<organism evidence="8 9">
    <name type="scientific">Aldrovandia affinis</name>
    <dbReference type="NCBI Taxonomy" id="143900"/>
    <lineage>
        <taxon>Eukaryota</taxon>
        <taxon>Metazoa</taxon>
        <taxon>Chordata</taxon>
        <taxon>Craniata</taxon>
        <taxon>Vertebrata</taxon>
        <taxon>Euteleostomi</taxon>
        <taxon>Actinopterygii</taxon>
        <taxon>Neopterygii</taxon>
        <taxon>Teleostei</taxon>
        <taxon>Notacanthiformes</taxon>
        <taxon>Halosauridae</taxon>
        <taxon>Aldrovandia</taxon>
    </lineage>
</organism>
<keyword evidence="3 6" id="KW-1133">Transmembrane helix</keyword>
<keyword evidence="2 6" id="KW-0812">Transmembrane</keyword>
<dbReference type="GO" id="GO:0055085">
    <property type="term" value="P:transmembrane transport"/>
    <property type="evidence" value="ECO:0007669"/>
    <property type="project" value="InterPro"/>
</dbReference>
<feature type="transmembrane region" description="Helical" evidence="6">
    <location>
        <begin position="199"/>
        <end position="221"/>
    </location>
</feature>
<dbReference type="Pfam" id="PF00916">
    <property type="entry name" value="Sulfate_transp"/>
    <property type="match status" value="1"/>
</dbReference>
<keyword evidence="9" id="KW-1185">Reference proteome</keyword>
<proteinExistence type="predicted"/>
<feature type="transmembrane region" description="Helical" evidence="6">
    <location>
        <begin position="103"/>
        <end position="120"/>
    </location>
</feature>
<dbReference type="PANTHER" id="PTHR11814">
    <property type="entry name" value="SULFATE TRANSPORTER"/>
    <property type="match status" value="1"/>
</dbReference>
<sequence>MKRLSTNQYRVTRPLYSEDSFAREHKRIPRHHRTLLDHVKTYFTCNSERTKSVALALLPVIGWLRIYDLKNWLLSDIVSGVSTGLIAVLQGLAYCLLASLPPWYGLFTAFFPVIVYFFLGTSRHISVGAFPVLSLMVGAVVTRLVPDYGVPSNITGLEGLSRDQQRVVVAASVTFLMGIFQLAMGLLQMGFFVMYLSDTLVSGFTTAAAVHILVSQLKFVLGLQVPGLSGPLSIIYTLEKIFVQITGTNTADLAISITIIVVVFIVKELNERFKSKLPVPIPIEVMMTVLACGISYAFNFKDRYKVDVVGKIPQGYELPMAPNVEIFQQTAAEAFPMAIVGFAVAFSVAKVYAVKHDYHIDGNQELIAFGASNIFGAAFKSFAASTALSRTAVQESTGGKTQSVLGAVVIVNLKGMLMQFREIPYLWRKDRPDCVVWVVTCIASVLLGLDLGLAVGLGAELLTVVFRTQLPHCSVLANIKGTDIYRDRKDYLSIYEPEGVKIFRIPSPIFFANIEFFRGKLIESVGFNPLRVLRKRNKALRKIRKLLQKGELQEGWLHTRSMSNEESEDESSMEDLDRPTNFQDLPIQVNWNTELPGNIRVPRVEVHSVVLDFAAVSFLDISALKGLKAVRFSSPKTAMSTRELRL</sequence>
<feature type="region of interest" description="Disordered" evidence="5">
    <location>
        <begin position="558"/>
        <end position="577"/>
    </location>
</feature>
<evidence type="ECO:0000259" key="7">
    <source>
        <dbReference type="PROSITE" id="PS50801"/>
    </source>
</evidence>
<dbReference type="PROSITE" id="PS50801">
    <property type="entry name" value="STAS"/>
    <property type="match status" value="1"/>
</dbReference>
<protein>
    <recommendedName>
        <fullName evidence="7">STAS domain-containing protein</fullName>
    </recommendedName>
</protein>
<accession>A0AAD7RMZ3</accession>
<reference evidence="8" key="1">
    <citation type="journal article" date="2023" name="Science">
        <title>Genome structures resolve the early diversification of teleost fishes.</title>
        <authorList>
            <person name="Parey E."/>
            <person name="Louis A."/>
            <person name="Montfort J."/>
            <person name="Bouchez O."/>
            <person name="Roques C."/>
            <person name="Iampietro C."/>
            <person name="Lluch J."/>
            <person name="Castinel A."/>
            <person name="Donnadieu C."/>
            <person name="Desvignes T."/>
            <person name="Floi Bucao C."/>
            <person name="Jouanno E."/>
            <person name="Wen M."/>
            <person name="Mejri S."/>
            <person name="Dirks R."/>
            <person name="Jansen H."/>
            <person name="Henkel C."/>
            <person name="Chen W.J."/>
            <person name="Zahm M."/>
            <person name="Cabau C."/>
            <person name="Klopp C."/>
            <person name="Thompson A.W."/>
            <person name="Robinson-Rechavi M."/>
            <person name="Braasch I."/>
            <person name="Lecointre G."/>
            <person name="Bobe J."/>
            <person name="Postlethwait J.H."/>
            <person name="Berthelot C."/>
            <person name="Roest Crollius H."/>
            <person name="Guiguen Y."/>
        </authorList>
    </citation>
    <scope>NUCLEOTIDE SEQUENCE</scope>
    <source>
        <strain evidence="8">NC1722</strain>
    </source>
</reference>
<keyword evidence="4 6" id="KW-0472">Membrane</keyword>
<gene>
    <name evidence="8" type="ORF">AAFF_G00162120</name>
</gene>
<feature type="transmembrane region" description="Helical" evidence="6">
    <location>
        <begin position="127"/>
        <end position="146"/>
    </location>
</feature>
<dbReference type="InterPro" id="IPR001902">
    <property type="entry name" value="SLC26A/SulP_fam"/>
</dbReference>
<evidence type="ECO:0000256" key="3">
    <source>
        <dbReference type="ARBA" id="ARBA00022989"/>
    </source>
</evidence>
<dbReference type="EMBL" id="JAINUG010000219">
    <property type="protein sequence ID" value="KAJ8387035.1"/>
    <property type="molecule type" value="Genomic_DNA"/>
</dbReference>
<evidence type="ECO:0000256" key="6">
    <source>
        <dbReference type="SAM" id="Phobius"/>
    </source>
</evidence>
<comment type="caution">
    <text evidence="8">The sequence shown here is derived from an EMBL/GenBank/DDBJ whole genome shotgun (WGS) entry which is preliminary data.</text>
</comment>
<feature type="transmembrane region" description="Helical" evidence="6">
    <location>
        <begin position="334"/>
        <end position="354"/>
    </location>
</feature>
<dbReference type="InterPro" id="IPR036513">
    <property type="entry name" value="STAS_dom_sf"/>
</dbReference>
<feature type="transmembrane region" description="Helical" evidence="6">
    <location>
        <begin position="166"/>
        <end position="187"/>
    </location>
</feature>
<dbReference type="InterPro" id="IPR011547">
    <property type="entry name" value="SLC26A/SulP_dom"/>
</dbReference>
<feature type="transmembrane region" description="Helical" evidence="6">
    <location>
        <begin position="277"/>
        <end position="298"/>
    </location>
</feature>
<dbReference type="GO" id="GO:0016020">
    <property type="term" value="C:membrane"/>
    <property type="evidence" value="ECO:0007669"/>
    <property type="project" value="UniProtKB-SubCell"/>
</dbReference>
<evidence type="ECO:0000256" key="5">
    <source>
        <dbReference type="SAM" id="MobiDB-lite"/>
    </source>
</evidence>
<name>A0AAD7RMZ3_9TELE</name>
<feature type="compositionally biased region" description="Acidic residues" evidence="5">
    <location>
        <begin position="565"/>
        <end position="574"/>
    </location>
</feature>
<dbReference type="AlphaFoldDB" id="A0AAD7RMZ3"/>
<dbReference type="Gene3D" id="3.30.750.24">
    <property type="entry name" value="STAS domain"/>
    <property type="match status" value="1"/>
</dbReference>
<feature type="domain" description="STAS" evidence="7">
    <location>
        <begin position="490"/>
        <end position="646"/>
    </location>
</feature>
<dbReference type="InterPro" id="IPR002645">
    <property type="entry name" value="STAS_dom"/>
</dbReference>
<evidence type="ECO:0000256" key="4">
    <source>
        <dbReference type="ARBA" id="ARBA00023136"/>
    </source>
</evidence>
<dbReference type="Proteomes" id="UP001221898">
    <property type="component" value="Unassembled WGS sequence"/>
</dbReference>